<protein>
    <recommendedName>
        <fullName evidence="3">Nucleotidyl transferase AbiEii/AbiGii toxin family protein</fullName>
    </recommendedName>
</protein>
<evidence type="ECO:0000313" key="2">
    <source>
        <dbReference type="Proteomes" id="UP000460435"/>
    </source>
</evidence>
<organism evidence="1 2">
    <name type="scientific">Phytoactinopolyspora mesophila</name>
    <dbReference type="NCBI Taxonomy" id="2650750"/>
    <lineage>
        <taxon>Bacteria</taxon>
        <taxon>Bacillati</taxon>
        <taxon>Actinomycetota</taxon>
        <taxon>Actinomycetes</taxon>
        <taxon>Jiangellales</taxon>
        <taxon>Jiangellaceae</taxon>
        <taxon>Phytoactinopolyspora</taxon>
    </lineage>
</organism>
<dbReference type="Proteomes" id="UP000460435">
    <property type="component" value="Unassembled WGS sequence"/>
</dbReference>
<accession>A0A7K3M1B8</accession>
<proteinExistence type="predicted"/>
<gene>
    <name evidence="1" type="ORF">F7O44_03970</name>
</gene>
<comment type="caution">
    <text evidence="1">The sequence shown here is derived from an EMBL/GenBank/DDBJ whole genome shotgun (WGS) entry which is preliminary data.</text>
</comment>
<evidence type="ECO:0008006" key="3">
    <source>
        <dbReference type="Google" id="ProtNLM"/>
    </source>
</evidence>
<keyword evidence="2" id="KW-1185">Reference proteome</keyword>
<dbReference type="InterPro" id="IPR014942">
    <property type="entry name" value="AbiEii"/>
</dbReference>
<name>A0A7K3M1B8_9ACTN</name>
<dbReference type="AlphaFoldDB" id="A0A7K3M1B8"/>
<dbReference type="EMBL" id="WLZY01000001">
    <property type="protein sequence ID" value="NDL56228.1"/>
    <property type="molecule type" value="Genomic_DNA"/>
</dbReference>
<evidence type="ECO:0000313" key="1">
    <source>
        <dbReference type="EMBL" id="NDL56228.1"/>
    </source>
</evidence>
<sequence>MRDDQLHVILKYSRAGRVRIAYGLARRIAIIPAYEVPRKSSRQFARLHKRGSCGRNLHRHVCAWSRAIRGVQRQRAWSGFSVLNEKRAEQERHVAQLLLEVIGAAGFALAGASAISEHGLTDRPTHDVDLFAGPTLSPEQFQDSLARGETALRNHGYQVTRTRSFPFFARLHVMDADGAELEVDFGINWRAHPPVQLTVGAVLSEPDAVAGKLSAVYSRGEVRDFLDLDAIRQSGRYTDAELIALGREHDDGFDVGMFAAQLSRVLDLLPAEADEYGVAAAAFTEVQQRLTDWAVNLRDSHTPGLGTEPGKVPARVGTRSGVGRLATQARQPRSGSPRCDRARTTWAVALAPSVRSGLTVGAIRCERVVRGNLRCIHGSTQADRAHPSTR</sequence>
<dbReference type="Pfam" id="PF08843">
    <property type="entry name" value="AbiEii"/>
    <property type="match status" value="1"/>
</dbReference>
<reference evidence="1 2" key="1">
    <citation type="submission" date="2019-11" db="EMBL/GenBank/DDBJ databases">
        <authorList>
            <person name="Li X.-J."/>
            <person name="Feng X.-M."/>
        </authorList>
    </citation>
    <scope>NUCLEOTIDE SEQUENCE [LARGE SCALE GENOMIC DNA]</scope>
    <source>
        <strain evidence="1 2">XMNu-373</strain>
    </source>
</reference>